<dbReference type="Gene3D" id="3.30.420.10">
    <property type="entry name" value="Ribonuclease H-like superfamily/Ribonuclease H"/>
    <property type="match status" value="1"/>
</dbReference>
<dbReference type="AlphaFoldDB" id="A0A5J4TWH4"/>
<proteinExistence type="predicted"/>
<dbReference type="Proteomes" id="UP000324800">
    <property type="component" value="Unassembled WGS sequence"/>
</dbReference>
<gene>
    <name evidence="2" type="ORF">EZS28_042272</name>
</gene>
<dbReference type="InterPro" id="IPR036397">
    <property type="entry name" value="RNaseH_sf"/>
</dbReference>
<comment type="caution">
    <text evidence="2">The sequence shown here is derived from an EMBL/GenBank/DDBJ whole genome shotgun (WGS) entry which is preliminary data.</text>
</comment>
<organism evidence="2 3">
    <name type="scientific">Streblomastix strix</name>
    <dbReference type="NCBI Taxonomy" id="222440"/>
    <lineage>
        <taxon>Eukaryota</taxon>
        <taxon>Metamonada</taxon>
        <taxon>Preaxostyla</taxon>
        <taxon>Oxymonadida</taxon>
        <taxon>Streblomastigidae</taxon>
        <taxon>Streblomastix</taxon>
    </lineage>
</organism>
<evidence type="ECO:0000313" key="2">
    <source>
        <dbReference type="EMBL" id="KAA6362202.1"/>
    </source>
</evidence>
<sequence length="208" mass="23574">MTSNAKEIKAIYYGLLRFEQVIKKMQDQAILIRSDNTTVVYDIEKWKAKESLIERIKQVFYLLKRLLLQIATIHIPGKQNSTIDSLSRLGTQRPGDTLPQRVQLQMEQSKIFHPSTNTSIKQSITENEVGQSTGNSNSTDLAGTIVVHQTKEFIHQVPFPWIIRENSGDGTENKRQGSKDSSRQYGRLSSGPVTVVGIDLLVRCMNMR</sequence>
<name>A0A5J4TWH4_9EUKA</name>
<dbReference type="GO" id="GO:0003676">
    <property type="term" value="F:nucleic acid binding"/>
    <property type="evidence" value="ECO:0007669"/>
    <property type="project" value="InterPro"/>
</dbReference>
<feature type="compositionally biased region" description="Basic and acidic residues" evidence="1">
    <location>
        <begin position="171"/>
        <end position="182"/>
    </location>
</feature>
<evidence type="ECO:0000313" key="3">
    <source>
        <dbReference type="Proteomes" id="UP000324800"/>
    </source>
</evidence>
<accession>A0A5J4TWH4</accession>
<dbReference type="EMBL" id="SNRW01024528">
    <property type="protein sequence ID" value="KAA6362202.1"/>
    <property type="molecule type" value="Genomic_DNA"/>
</dbReference>
<evidence type="ECO:0000256" key="1">
    <source>
        <dbReference type="SAM" id="MobiDB-lite"/>
    </source>
</evidence>
<reference evidence="2 3" key="1">
    <citation type="submission" date="2019-03" db="EMBL/GenBank/DDBJ databases">
        <title>Single cell metagenomics reveals metabolic interactions within the superorganism composed of flagellate Streblomastix strix and complex community of Bacteroidetes bacteria on its surface.</title>
        <authorList>
            <person name="Treitli S.C."/>
            <person name="Kolisko M."/>
            <person name="Husnik F."/>
            <person name="Keeling P."/>
            <person name="Hampl V."/>
        </authorList>
    </citation>
    <scope>NUCLEOTIDE SEQUENCE [LARGE SCALE GENOMIC DNA]</scope>
    <source>
        <strain evidence="2">ST1C</strain>
    </source>
</reference>
<protein>
    <submittedName>
        <fullName evidence="2">Uncharacterized protein</fullName>
    </submittedName>
</protein>
<feature type="region of interest" description="Disordered" evidence="1">
    <location>
        <begin position="164"/>
        <end position="188"/>
    </location>
</feature>